<reference evidence="1 2" key="1">
    <citation type="submission" date="2023-01" db="EMBL/GenBank/DDBJ databases">
        <authorList>
            <person name="Whitehead M."/>
        </authorList>
    </citation>
    <scope>NUCLEOTIDE SEQUENCE [LARGE SCALE GENOMIC DNA]</scope>
</reference>
<dbReference type="AlphaFoldDB" id="A0AAV0XWQ8"/>
<sequence length="102" mass="11173">MLTLTLWRAASPQYSLPAVTLPWLAPPLGVQRRPFGLGPSSLFSKTPTRNYFDSRLTHFQPFSPFSTLDRNAFSATDGLICSSFETCRASTVTGDGGVFKIV</sequence>
<dbReference type="EMBL" id="CARXXK010001085">
    <property type="protein sequence ID" value="CAI6373000.1"/>
    <property type="molecule type" value="Genomic_DNA"/>
</dbReference>
<organism evidence="1 2">
    <name type="scientific">Macrosiphum euphorbiae</name>
    <name type="common">potato aphid</name>
    <dbReference type="NCBI Taxonomy" id="13131"/>
    <lineage>
        <taxon>Eukaryota</taxon>
        <taxon>Metazoa</taxon>
        <taxon>Ecdysozoa</taxon>
        <taxon>Arthropoda</taxon>
        <taxon>Hexapoda</taxon>
        <taxon>Insecta</taxon>
        <taxon>Pterygota</taxon>
        <taxon>Neoptera</taxon>
        <taxon>Paraneoptera</taxon>
        <taxon>Hemiptera</taxon>
        <taxon>Sternorrhyncha</taxon>
        <taxon>Aphidomorpha</taxon>
        <taxon>Aphidoidea</taxon>
        <taxon>Aphididae</taxon>
        <taxon>Macrosiphini</taxon>
        <taxon>Macrosiphum</taxon>
    </lineage>
</organism>
<comment type="caution">
    <text evidence="1">The sequence shown here is derived from an EMBL/GenBank/DDBJ whole genome shotgun (WGS) entry which is preliminary data.</text>
</comment>
<dbReference type="Proteomes" id="UP001160148">
    <property type="component" value="Unassembled WGS sequence"/>
</dbReference>
<evidence type="ECO:0000313" key="1">
    <source>
        <dbReference type="EMBL" id="CAI6373000.1"/>
    </source>
</evidence>
<keyword evidence="2" id="KW-1185">Reference proteome</keyword>
<name>A0AAV0XWQ8_9HEMI</name>
<evidence type="ECO:0008006" key="3">
    <source>
        <dbReference type="Google" id="ProtNLM"/>
    </source>
</evidence>
<evidence type="ECO:0000313" key="2">
    <source>
        <dbReference type="Proteomes" id="UP001160148"/>
    </source>
</evidence>
<gene>
    <name evidence="1" type="ORF">MEUPH1_LOCUS26804</name>
</gene>
<accession>A0AAV0XWQ8</accession>
<protein>
    <recommendedName>
        <fullName evidence="3">Secreted protein</fullName>
    </recommendedName>
</protein>
<proteinExistence type="predicted"/>